<reference evidence="1" key="1">
    <citation type="submission" date="2022-08" db="EMBL/GenBank/DDBJ databases">
        <authorList>
            <consortium name="DOE Joint Genome Institute"/>
            <person name="Min B."/>
            <person name="Riley R."/>
            <person name="Sierra-Patev S."/>
            <person name="Naranjo-Ortiz M."/>
            <person name="Looney B."/>
            <person name="Konkel Z."/>
            <person name="Slot J.C."/>
            <person name="Sakamoto Y."/>
            <person name="Steenwyk J.L."/>
            <person name="Rokas A."/>
            <person name="Carro J."/>
            <person name="Camarero S."/>
            <person name="Ferreira P."/>
            <person name="Molpeceres G."/>
            <person name="Ruiz-Duenas F.J."/>
            <person name="Serrano A."/>
            <person name="Henrissat B."/>
            <person name="Drula E."/>
            <person name="Hughes K.W."/>
            <person name="Mata J.L."/>
            <person name="Ishikawa N.K."/>
            <person name="Vargas-Isla R."/>
            <person name="Ushijima S."/>
            <person name="Smith C.A."/>
            <person name="Ahrendt S."/>
            <person name="Andreopoulos W."/>
            <person name="He G."/>
            <person name="Labutti K."/>
            <person name="Lipzen A."/>
            <person name="Ng V."/>
            <person name="Sandor L."/>
            <person name="Barry K."/>
            <person name="Martinez A.T."/>
            <person name="Xiao Y."/>
            <person name="Gibbons J.G."/>
            <person name="Terashima K."/>
            <person name="Hibbett D.S."/>
            <person name="Grigoriev I.V."/>
        </authorList>
    </citation>
    <scope>NUCLEOTIDE SEQUENCE</scope>
    <source>
        <strain evidence="1">Sp2 HRB7682 ss15</strain>
    </source>
</reference>
<dbReference type="PANTHER" id="PTHR36166:SF1">
    <property type="entry name" value="SRPBCC DOMAIN-CONTAINING PROTEIN"/>
    <property type="match status" value="1"/>
</dbReference>
<dbReference type="InterPro" id="IPR023393">
    <property type="entry name" value="START-like_dom_sf"/>
</dbReference>
<dbReference type="PANTHER" id="PTHR36166">
    <property type="entry name" value="CHROMOSOME 9, WHOLE GENOME SHOTGUN SEQUENCE"/>
    <property type="match status" value="1"/>
</dbReference>
<gene>
    <name evidence="1" type="ORF">C8J55DRAFT_561758</name>
</gene>
<accession>A0A9W9A7G5</accession>
<dbReference type="Gene3D" id="3.30.530.20">
    <property type="match status" value="1"/>
</dbReference>
<dbReference type="SUPFAM" id="SSF55961">
    <property type="entry name" value="Bet v1-like"/>
    <property type="match status" value="1"/>
</dbReference>
<proteinExistence type="predicted"/>
<protein>
    <recommendedName>
        <fullName evidence="3">Coenzyme Q-binding protein COQ10 START domain-containing protein</fullName>
    </recommendedName>
</protein>
<organism evidence="1 2">
    <name type="scientific">Lentinula lateritia</name>
    <dbReference type="NCBI Taxonomy" id="40482"/>
    <lineage>
        <taxon>Eukaryota</taxon>
        <taxon>Fungi</taxon>
        <taxon>Dikarya</taxon>
        <taxon>Basidiomycota</taxon>
        <taxon>Agaricomycotina</taxon>
        <taxon>Agaricomycetes</taxon>
        <taxon>Agaricomycetidae</taxon>
        <taxon>Agaricales</taxon>
        <taxon>Marasmiineae</taxon>
        <taxon>Omphalotaceae</taxon>
        <taxon>Lentinula</taxon>
    </lineage>
</organism>
<sequence>MSWVWGTSTPPPVSSAVFSVSGSIVISAPPEKVWQTLLDFDSYKQWNPFVRSQIILNNHNSAPLSVGHRIKLYPVHLPPTLDDANVGLLQTSSVLAEVTVLDHNNYRVAWRIAGMLPRWMLDAERWQMVTVEEGEGAGGDVKCKYESYEVFKGILAHVVRWYVGKELTMGVNAMAEGLKRRAEQN</sequence>
<dbReference type="InterPro" id="IPR019587">
    <property type="entry name" value="Polyketide_cyclase/dehydratase"/>
</dbReference>
<reference evidence="1" key="2">
    <citation type="journal article" date="2023" name="Proc. Natl. Acad. Sci. U.S.A.">
        <title>A global phylogenomic analysis of the shiitake genus Lentinula.</title>
        <authorList>
            <person name="Sierra-Patev S."/>
            <person name="Min B."/>
            <person name="Naranjo-Ortiz M."/>
            <person name="Looney B."/>
            <person name="Konkel Z."/>
            <person name="Slot J.C."/>
            <person name="Sakamoto Y."/>
            <person name="Steenwyk J.L."/>
            <person name="Rokas A."/>
            <person name="Carro J."/>
            <person name="Camarero S."/>
            <person name="Ferreira P."/>
            <person name="Molpeceres G."/>
            <person name="Ruiz-Duenas F.J."/>
            <person name="Serrano A."/>
            <person name="Henrissat B."/>
            <person name="Drula E."/>
            <person name="Hughes K.W."/>
            <person name="Mata J.L."/>
            <person name="Ishikawa N.K."/>
            <person name="Vargas-Isla R."/>
            <person name="Ushijima S."/>
            <person name="Smith C.A."/>
            <person name="Donoghue J."/>
            <person name="Ahrendt S."/>
            <person name="Andreopoulos W."/>
            <person name="He G."/>
            <person name="LaButti K."/>
            <person name="Lipzen A."/>
            <person name="Ng V."/>
            <person name="Riley R."/>
            <person name="Sandor L."/>
            <person name="Barry K."/>
            <person name="Martinez A.T."/>
            <person name="Xiao Y."/>
            <person name="Gibbons J.G."/>
            <person name="Terashima K."/>
            <person name="Grigoriev I.V."/>
            <person name="Hibbett D."/>
        </authorList>
    </citation>
    <scope>NUCLEOTIDE SEQUENCE</scope>
    <source>
        <strain evidence="1">Sp2 HRB7682 ss15</strain>
    </source>
</reference>
<comment type="caution">
    <text evidence="1">The sequence shown here is derived from an EMBL/GenBank/DDBJ whole genome shotgun (WGS) entry which is preliminary data.</text>
</comment>
<dbReference type="Pfam" id="PF10604">
    <property type="entry name" value="Polyketide_cyc2"/>
    <property type="match status" value="1"/>
</dbReference>
<name>A0A9W9A7G5_9AGAR</name>
<evidence type="ECO:0000313" key="2">
    <source>
        <dbReference type="Proteomes" id="UP001150238"/>
    </source>
</evidence>
<dbReference type="AlphaFoldDB" id="A0A9W9A7G5"/>
<evidence type="ECO:0000313" key="1">
    <source>
        <dbReference type="EMBL" id="KAJ4476345.1"/>
    </source>
</evidence>
<dbReference type="CDD" id="cd07822">
    <property type="entry name" value="SRPBCC_4"/>
    <property type="match status" value="1"/>
</dbReference>
<dbReference type="Proteomes" id="UP001150238">
    <property type="component" value="Unassembled WGS sequence"/>
</dbReference>
<evidence type="ECO:0008006" key="3">
    <source>
        <dbReference type="Google" id="ProtNLM"/>
    </source>
</evidence>
<dbReference type="EMBL" id="JANVFS010000020">
    <property type="protein sequence ID" value="KAJ4476345.1"/>
    <property type="molecule type" value="Genomic_DNA"/>
</dbReference>